<dbReference type="EMBL" id="VSRR010067229">
    <property type="protein sequence ID" value="MPC85073.1"/>
    <property type="molecule type" value="Genomic_DNA"/>
</dbReference>
<keyword evidence="3" id="KW-1185">Reference proteome</keyword>
<accession>A0A5B7IRV2</accession>
<dbReference type="AlphaFoldDB" id="A0A5B7IRV2"/>
<evidence type="ECO:0000256" key="1">
    <source>
        <dbReference type="SAM" id="MobiDB-lite"/>
    </source>
</evidence>
<evidence type="ECO:0000313" key="2">
    <source>
        <dbReference type="EMBL" id="MPC85073.1"/>
    </source>
</evidence>
<dbReference type="Proteomes" id="UP000324222">
    <property type="component" value="Unassembled WGS sequence"/>
</dbReference>
<gene>
    <name evidence="2" type="ORF">E2C01_079831</name>
</gene>
<reference evidence="2 3" key="1">
    <citation type="submission" date="2019-05" db="EMBL/GenBank/DDBJ databases">
        <title>Another draft genome of Portunus trituberculatus and its Hox gene families provides insights of decapod evolution.</title>
        <authorList>
            <person name="Jeong J.-H."/>
            <person name="Song I."/>
            <person name="Kim S."/>
            <person name="Choi T."/>
            <person name="Kim D."/>
            <person name="Ryu S."/>
            <person name="Kim W."/>
        </authorList>
    </citation>
    <scope>NUCLEOTIDE SEQUENCE [LARGE SCALE GENOMIC DNA]</scope>
    <source>
        <tissue evidence="2">Muscle</tissue>
    </source>
</reference>
<feature type="region of interest" description="Disordered" evidence="1">
    <location>
        <begin position="27"/>
        <end position="62"/>
    </location>
</feature>
<comment type="caution">
    <text evidence="2">The sequence shown here is derived from an EMBL/GenBank/DDBJ whole genome shotgun (WGS) entry which is preliminary data.</text>
</comment>
<sequence length="62" mass="7192">MRLDVGKRRMRKDVTRRDLAWRSGFGASFGLREGAERPSKGRKQPNHPPLNKQELMNASRED</sequence>
<name>A0A5B7IRV2_PORTR</name>
<protein>
    <submittedName>
        <fullName evidence="2">Uncharacterized protein</fullName>
    </submittedName>
</protein>
<evidence type="ECO:0000313" key="3">
    <source>
        <dbReference type="Proteomes" id="UP000324222"/>
    </source>
</evidence>
<organism evidence="2 3">
    <name type="scientific">Portunus trituberculatus</name>
    <name type="common">Swimming crab</name>
    <name type="synonym">Neptunus trituberculatus</name>
    <dbReference type="NCBI Taxonomy" id="210409"/>
    <lineage>
        <taxon>Eukaryota</taxon>
        <taxon>Metazoa</taxon>
        <taxon>Ecdysozoa</taxon>
        <taxon>Arthropoda</taxon>
        <taxon>Crustacea</taxon>
        <taxon>Multicrustacea</taxon>
        <taxon>Malacostraca</taxon>
        <taxon>Eumalacostraca</taxon>
        <taxon>Eucarida</taxon>
        <taxon>Decapoda</taxon>
        <taxon>Pleocyemata</taxon>
        <taxon>Brachyura</taxon>
        <taxon>Eubrachyura</taxon>
        <taxon>Portunoidea</taxon>
        <taxon>Portunidae</taxon>
        <taxon>Portuninae</taxon>
        <taxon>Portunus</taxon>
    </lineage>
</organism>
<proteinExistence type="predicted"/>